<gene>
    <name evidence="2" type="ORF">RHSP_65926</name>
</gene>
<evidence type="ECO:0000256" key="1">
    <source>
        <dbReference type="SAM" id="MobiDB-lite"/>
    </source>
</evidence>
<feature type="region of interest" description="Disordered" evidence="1">
    <location>
        <begin position="1"/>
        <end position="22"/>
    </location>
</feature>
<protein>
    <submittedName>
        <fullName evidence="2">Uncharacterized protein</fullName>
    </submittedName>
</protein>
<keyword evidence="3" id="KW-1185">Reference proteome</keyword>
<accession>N6UGZ5</accession>
<sequence>MDDDEIGHRRAEHHGVDQRPVGDGVGAVLHAFGHDVGMRHGTGIEVVARKGDRTFQLAACHKLVDTARKRGALTMAEPCDTRRQPFEGHMLAGKLDPVGDDLVVPEHFQEQIVDASDIAFLARERHPAERADRAAEQRPQIGFGEDRDIEGIGDAAFLRLGADQVAVVEDFGTLFLEVQHGLHMFDDRGAACCHQLALAVVAEIPNLLQAHALRHIAIDEIVRGGLVGNDIGHDAATCNLGVDLGRIADETDGKRSLLLDGRIDHRQRRIEVGRDFLQIADVLALPGTLRIDIDAEDRSTRHAAGERLRAAHAAKAGRQHETAEEIAAEAAFGDTHEDFVGALDHALAADILPGAGRQPAPADQALALQFVEDFCLRPLPDNVAVRHDDERRLVMRADEADRLAGLNEQGLVLIHLSQRLDDALVRRPVAGRLSESCVDDEIVWIFADRQHIFEQAQQCLLPPAFGAQLRAARNREFRMTWIGFRHGIPFPDIIFCVGCQLLRRQAFDEVQRGQKQPLAQHVVAISFRPGAHPALHCPAAHLHAVDVVLLNRPAIVALAEADQHPVFARAAQQMAVEQKGPAAEHSLFAKPGPWSELFSQQFFETCVTCHLRLPRFSAFLAGQSVFRDLDPHGLFDGGIDRGVEHTGRQRNDIHRHMQDENLHAFVQLADTQGLAFRRQRGDDGGESGQALATGILDRHVFVHHMHDDRLVAAADRDRADIEGFLRVNDVLPGDRAFGQDMAARRLADGIDDGAAALLFRLDDGFTQRKRHGDAAERRMRADVRGVQRVAAGGDEAAGLIGGRAQDRRNLRRSTLHDQLDITVLGAIAADCRLDHLLGRARHADRAHVARRMGADVADCVHHLRSEDGRWQPAV</sequence>
<evidence type="ECO:0000313" key="3">
    <source>
        <dbReference type="Proteomes" id="UP000012429"/>
    </source>
</evidence>
<organism evidence="2 3">
    <name type="scientific">Rhizobium freirei PRF 81</name>
    <dbReference type="NCBI Taxonomy" id="363754"/>
    <lineage>
        <taxon>Bacteria</taxon>
        <taxon>Pseudomonadati</taxon>
        <taxon>Pseudomonadota</taxon>
        <taxon>Alphaproteobacteria</taxon>
        <taxon>Hyphomicrobiales</taxon>
        <taxon>Rhizobiaceae</taxon>
        <taxon>Rhizobium/Agrobacterium group</taxon>
        <taxon>Rhizobium</taxon>
    </lineage>
</organism>
<dbReference type="Proteomes" id="UP000012429">
    <property type="component" value="Unassembled WGS sequence"/>
</dbReference>
<name>N6UGZ5_9HYPH</name>
<dbReference type="EMBL" id="AQHN01000006">
    <property type="protein sequence ID" value="ENN89473.1"/>
    <property type="molecule type" value="Genomic_DNA"/>
</dbReference>
<feature type="compositionally biased region" description="Basic and acidic residues" evidence="1">
    <location>
        <begin position="1"/>
        <end position="17"/>
    </location>
</feature>
<reference evidence="2 3" key="1">
    <citation type="journal article" date="2012" name="BMC Genomics">
        <title>Genomic basis of broad host range and environmental adaptability of Rhizobium tropici CIAT 899 and Rhizobium sp. PRF 81 which are used in inoculants for common bean (Phaseolus vulgaris L.).</title>
        <authorList>
            <person name="Ormeno-Orrillo E."/>
            <person name="Menna P."/>
            <person name="Almeida L.G."/>
            <person name="Ollero F.J."/>
            <person name="Nicolas M.F."/>
            <person name="Pains Rodrigues E."/>
            <person name="Shigueyoshi Nakatani A."/>
            <person name="Silva Batista J.S."/>
            <person name="Oliveira Chueire L.M."/>
            <person name="Souza R.C."/>
            <person name="Ribeiro Vasconcelos A.T."/>
            <person name="Megias M."/>
            <person name="Hungria M."/>
            <person name="Martinez-Romero E."/>
        </authorList>
    </citation>
    <scope>NUCLEOTIDE SEQUENCE [LARGE SCALE GENOMIC DNA]</scope>
    <source>
        <strain evidence="2 3">PRF 81</strain>
    </source>
</reference>
<comment type="caution">
    <text evidence="2">The sequence shown here is derived from an EMBL/GenBank/DDBJ whole genome shotgun (WGS) entry which is preliminary data.</text>
</comment>
<dbReference type="AlphaFoldDB" id="N6UGZ5"/>
<proteinExistence type="predicted"/>
<evidence type="ECO:0000313" key="2">
    <source>
        <dbReference type="EMBL" id="ENN89473.1"/>
    </source>
</evidence>